<sequence>MTTIFIDTNILMNDRFFRSSSAKAFLKACSFLGVQVVIPDVVFDELLGNFSARLQEKADAYQKSSRELKQLVELEHSPLS</sequence>
<keyword evidence="3" id="KW-1185">Reference proteome</keyword>
<feature type="domain" description="DUF4935" evidence="1">
    <location>
        <begin position="4"/>
        <end position="71"/>
    </location>
</feature>
<dbReference type="HOGENOM" id="CLU_2587533_0_0_5"/>
<dbReference type="AlphaFoldDB" id="F7ZBR0"/>
<dbReference type="InterPro" id="IPR032557">
    <property type="entry name" value="DUF4935"/>
</dbReference>
<evidence type="ECO:0000313" key="2">
    <source>
        <dbReference type="EMBL" id="AEI93102.1"/>
    </source>
</evidence>
<dbReference type="KEGG" id="rli:RLO149_c010950"/>
<evidence type="ECO:0000259" key="1">
    <source>
        <dbReference type="Pfam" id="PF16289"/>
    </source>
</evidence>
<gene>
    <name evidence="2" type="ordered locus">RLO149_c010950</name>
</gene>
<protein>
    <recommendedName>
        <fullName evidence="1">DUF4935 domain-containing protein</fullName>
    </recommendedName>
</protein>
<dbReference type="EMBL" id="CP002623">
    <property type="protein sequence ID" value="AEI93102.1"/>
    <property type="molecule type" value="Genomic_DNA"/>
</dbReference>
<dbReference type="RefSeq" id="WP_013961040.1">
    <property type="nucleotide sequence ID" value="NC_015730.1"/>
</dbReference>
<evidence type="ECO:0000313" key="3">
    <source>
        <dbReference type="Proteomes" id="UP000001353"/>
    </source>
</evidence>
<proteinExistence type="predicted"/>
<accession>F7ZBR0</accession>
<organism evidence="2 3">
    <name type="scientific">Roseobacter litoralis (strain ATCC 49566 / DSM 6996 / JCM 21268 / NBRC 15278 / OCh 149)</name>
    <dbReference type="NCBI Taxonomy" id="391595"/>
    <lineage>
        <taxon>Bacteria</taxon>
        <taxon>Pseudomonadati</taxon>
        <taxon>Pseudomonadota</taxon>
        <taxon>Alphaproteobacteria</taxon>
        <taxon>Rhodobacterales</taxon>
        <taxon>Roseobacteraceae</taxon>
        <taxon>Roseobacter</taxon>
    </lineage>
</organism>
<reference evidence="2 3" key="1">
    <citation type="journal article" date="2011" name="BMC Genomics">
        <title>Comparative genome analysis and genome-guided physiological analysis of Roseobacter litoralis.</title>
        <authorList>
            <person name="Kalhoefer D."/>
            <person name="Thole S."/>
            <person name="Voget S."/>
            <person name="Lehmann R."/>
            <person name="Liesegang H."/>
            <person name="Wollher A."/>
            <person name="Daniel R."/>
            <person name="Simon M."/>
            <person name="Brinkhoff T."/>
        </authorList>
    </citation>
    <scope>NUCLEOTIDE SEQUENCE [LARGE SCALE GENOMIC DNA]</scope>
    <source>
        <strain evidence="3">ATCC 49566 / DSM 6996 / JCM 21268 / NBRC 15278 / OCh 149</strain>
    </source>
</reference>
<name>F7ZBR0_ROSLO</name>
<dbReference type="Pfam" id="PF16289">
    <property type="entry name" value="PIN_12"/>
    <property type="match status" value="1"/>
</dbReference>
<dbReference type="Proteomes" id="UP000001353">
    <property type="component" value="Chromosome"/>
</dbReference>